<dbReference type="GO" id="GO:0008757">
    <property type="term" value="F:S-adenosylmethionine-dependent methyltransferase activity"/>
    <property type="evidence" value="ECO:0007669"/>
    <property type="project" value="InterPro"/>
</dbReference>
<sequence>MTVVWLSQRYIWRCPASTVRSLYERNVGERHLDIGPGTGYYVSRAPVPENGVVHLLDLNEVPLRRAAGRVKKRETRIHIADALGEFPLEDASLDSVGCSMVMHCIPGDMATKSAMFDEVARVLRPGGRFFGATILSDGVDNSRAARKVLDVYNNSFDNAFHNTKDSFADLQRELENRFTDVDVRCCGSAGVWEVSAK</sequence>
<feature type="domain" description="Methyltransferase type 11" evidence="1">
    <location>
        <begin position="32"/>
        <end position="130"/>
    </location>
</feature>
<keyword evidence="2" id="KW-0808">Transferase</keyword>
<dbReference type="EMBL" id="VFQC01000001">
    <property type="protein sequence ID" value="TQN32484.1"/>
    <property type="molecule type" value="Genomic_DNA"/>
</dbReference>
<evidence type="ECO:0000313" key="3">
    <source>
        <dbReference type="Proteomes" id="UP000317422"/>
    </source>
</evidence>
<name>A0A543NKZ8_9ACTN</name>
<dbReference type="Pfam" id="PF08241">
    <property type="entry name" value="Methyltransf_11"/>
    <property type="match status" value="1"/>
</dbReference>
<dbReference type="SUPFAM" id="SSF53335">
    <property type="entry name" value="S-adenosyl-L-methionine-dependent methyltransferases"/>
    <property type="match status" value="1"/>
</dbReference>
<gene>
    <name evidence="2" type="ORF">FHX37_2444</name>
</gene>
<dbReference type="InterPro" id="IPR029063">
    <property type="entry name" value="SAM-dependent_MTases_sf"/>
</dbReference>
<dbReference type="Proteomes" id="UP000317422">
    <property type="component" value="Unassembled WGS sequence"/>
</dbReference>
<proteinExistence type="predicted"/>
<dbReference type="AlphaFoldDB" id="A0A543NKZ8"/>
<dbReference type="Gene3D" id="3.40.50.150">
    <property type="entry name" value="Vaccinia Virus protein VP39"/>
    <property type="match status" value="1"/>
</dbReference>
<reference evidence="2 3" key="1">
    <citation type="submission" date="2019-06" db="EMBL/GenBank/DDBJ databases">
        <title>Sequencing the genomes of 1000 actinobacteria strains.</title>
        <authorList>
            <person name="Klenk H.-P."/>
        </authorList>
    </citation>
    <scope>NUCLEOTIDE SEQUENCE [LARGE SCALE GENOMIC DNA]</scope>
    <source>
        <strain evidence="2 3">DSM 45015</strain>
    </source>
</reference>
<accession>A0A543NKZ8</accession>
<dbReference type="RefSeq" id="WP_170181566.1">
    <property type="nucleotide sequence ID" value="NZ_VFQC01000001.1"/>
</dbReference>
<comment type="caution">
    <text evidence="2">The sequence shown here is derived from an EMBL/GenBank/DDBJ whole genome shotgun (WGS) entry which is preliminary data.</text>
</comment>
<evidence type="ECO:0000259" key="1">
    <source>
        <dbReference type="Pfam" id="PF08241"/>
    </source>
</evidence>
<evidence type="ECO:0000313" key="2">
    <source>
        <dbReference type="EMBL" id="TQN32484.1"/>
    </source>
</evidence>
<dbReference type="GO" id="GO:0032259">
    <property type="term" value="P:methylation"/>
    <property type="evidence" value="ECO:0007669"/>
    <property type="project" value="UniProtKB-KW"/>
</dbReference>
<dbReference type="PANTHER" id="PTHR43591:SF110">
    <property type="entry name" value="RHODANESE DOMAIN-CONTAINING PROTEIN"/>
    <property type="match status" value="1"/>
</dbReference>
<dbReference type="PANTHER" id="PTHR43591">
    <property type="entry name" value="METHYLTRANSFERASE"/>
    <property type="match status" value="1"/>
</dbReference>
<dbReference type="InterPro" id="IPR013216">
    <property type="entry name" value="Methyltransf_11"/>
</dbReference>
<keyword evidence="3" id="KW-1185">Reference proteome</keyword>
<keyword evidence="2" id="KW-0489">Methyltransferase</keyword>
<dbReference type="CDD" id="cd02440">
    <property type="entry name" value="AdoMet_MTases"/>
    <property type="match status" value="1"/>
</dbReference>
<protein>
    <submittedName>
        <fullName evidence="2">Methyltransferase family protein</fullName>
    </submittedName>
</protein>
<organism evidence="2 3">
    <name type="scientific">Haloactinospora alba</name>
    <dbReference type="NCBI Taxonomy" id="405555"/>
    <lineage>
        <taxon>Bacteria</taxon>
        <taxon>Bacillati</taxon>
        <taxon>Actinomycetota</taxon>
        <taxon>Actinomycetes</taxon>
        <taxon>Streptosporangiales</taxon>
        <taxon>Nocardiopsidaceae</taxon>
        <taxon>Haloactinospora</taxon>
    </lineage>
</organism>